<keyword evidence="1" id="KW-0812">Transmembrane</keyword>
<accession>A0ABX1CEZ8</accession>
<keyword evidence="1" id="KW-0472">Membrane</keyword>
<proteinExistence type="predicted"/>
<dbReference type="Proteomes" id="UP000727056">
    <property type="component" value="Unassembled WGS sequence"/>
</dbReference>
<reference evidence="2 3" key="1">
    <citation type="submission" date="2020-03" db="EMBL/GenBank/DDBJ databases">
        <title>Draft genome of Streptomyces sp. ventii, isolated from the Axial Seamount in the Pacific Ocean, and resequencing of the two type strains Streptomyces lonarensis strain NCL 716 and Streptomyces bohaiensis strain 11A07.</title>
        <authorList>
            <person name="Loughran R.M."/>
            <person name="Pfannmuller K.M."/>
            <person name="Wasson B.J."/>
            <person name="Deadmond M.C."/>
            <person name="Paddock B.E."/>
            <person name="Koyack M.J."/>
            <person name="Gallegos D.A."/>
            <person name="Mitchell E.A."/>
            <person name="Ushijima B."/>
            <person name="Saw J.H."/>
            <person name="Mcphail K.L."/>
            <person name="Videau P."/>
        </authorList>
    </citation>
    <scope>NUCLEOTIDE SEQUENCE [LARGE SCALE GENOMIC DNA]</scope>
    <source>
        <strain evidence="2 3">11A07</strain>
    </source>
</reference>
<name>A0ABX1CEZ8_9ACTN</name>
<comment type="caution">
    <text evidence="2">The sequence shown here is derived from an EMBL/GenBank/DDBJ whole genome shotgun (WGS) entry which is preliminary data.</text>
</comment>
<keyword evidence="3" id="KW-1185">Reference proteome</keyword>
<keyword evidence="1" id="KW-1133">Transmembrane helix</keyword>
<feature type="non-terminal residue" evidence="2">
    <location>
        <position position="101"/>
    </location>
</feature>
<evidence type="ECO:0000313" key="2">
    <source>
        <dbReference type="EMBL" id="NJQ17631.1"/>
    </source>
</evidence>
<protein>
    <submittedName>
        <fullName evidence="2">Uncharacterized protein</fullName>
    </submittedName>
</protein>
<evidence type="ECO:0000256" key="1">
    <source>
        <dbReference type="SAM" id="Phobius"/>
    </source>
</evidence>
<organism evidence="2 3">
    <name type="scientific">Streptomyces bohaiensis</name>
    <dbReference type="NCBI Taxonomy" id="1431344"/>
    <lineage>
        <taxon>Bacteria</taxon>
        <taxon>Bacillati</taxon>
        <taxon>Actinomycetota</taxon>
        <taxon>Actinomycetes</taxon>
        <taxon>Kitasatosporales</taxon>
        <taxon>Streptomycetaceae</taxon>
        <taxon>Streptomyces</taxon>
    </lineage>
</organism>
<evidence type="ECO:0000313" key="3">
    <source>
        <dbReference type="Proteomes" id="UP000727056"/>
    </source>
</evidence>
<sequence length="101" mass="10455">MLEKIRSLPARARGLAEAVRNPDDLGSPSAVPRLVAAGLRGLAGGALARWRATPRDRRLPLAAVVVSGLALVWLMPHGPLLAACALLPVAVVAGRRAERGG</sequence>
<gene>
    <name evidence="2" type="ORF">HCN52_22510</name>
</gene>
<feature type="transmembrane region" description="Helical" evidence="1">
    <location>
        <begin position="59"/>
        <end position="74"/>
    </location>
</feature>
<dbReference type="EMBL" id="JAAVJC010000357">
    <property type="protein sequence ID" value="NJQ17631.1"/>
    <property type="molecule type" value="Genomic_DNA"/>
</dbReference>